<keyword evidence="1" id="KW-0812">Transmembrane</keyword>
<reference evidence="2" key="1">
    <citation type="submission" date="2021-06" db="EMBL/GenBank/DDBJ databases">
        <authorList>
            <person name="Hodson N. C."/>
            <person name="Mongue J. A."/>
            <person name="Jaron S. K."/>
        </authorList>
    </citation>
    <scope>NUCLEOTIDE SEQUENCE</scope>
</reference>
<dbReference type="EMBL" id="CAJVCH010539924">
    <property type="protein sequence ID" value="CAG7826493.1"/>
    <property type="molecule type" value="Genomic_DNA"/>
</dbReference>
<accession>A0A8J2L581</accession>
<keyword evidence="1" id="KW-1133">Transmembrane helix</keyword>
<dbReference type="Proteomes" id="UP000708208">
    <property type="component" value="Unassembled WGS sequence"/>
</dbReference>
<name>A0A8J2L581_9HEXA</name>
<keyword evidence="1" id="KW-0472">Membrane</keyword>
<protein>
    <submittedName>
        <fullName evidence="2">Uncharacterized protein</fullName>
    </submittedName>
</protein>
<proteinExistence type="predicted"/>
<evidence type="ECO:0000313" key="3">
    <source>
        <dbReference type="Proteomes" id="UP000708208"/>
    </source>
</evidence>
<comment type="caution">
    <text evidence="2">The sequence shown here is derived from an EMBL/GenBank/DDBJ whole genome shotgun (WGS) entry which is preliminary data.</text>
</comment>
<evidence type="ECO:0000256" key="1">
    <source>
        <dbReference type="SAM" id="Phobius"/>
    </source>
</evidence>
<evidence type="ECO:0000313" key="2">
    <source>
        <dbReference type="EMBL" id="CAG7826493.1"/>
    </source>
</evidence>
<organism evidence="2 3">
    <name type="scientific">Allacma fusca</name>
    <dbReference type="NCBI Taxonomy" id="39272"/>
    <lineage>
        <taxon>Eukaryota</taxon>
        <taxon>Metazoa</taxon>
        <taxon>Ecdysozoa</taxon>
        <taxon>Arthropoda</taxon>
        <taxon>Hexapoda</taxon>
        <taxon>Collembola</taxon>
        <taxon>Symphypleona</taxon>
        <taxon>Sminthuridae</taxon>
        <taxon>Allacma</taxon>
    </lineage>
</organism>
<sequence>MEMSAGDEWIETAYWMTPVVILLVGVLNSDWWRNRQLYKAFKEKHVITTTDEPDHRFWSCREWNEYVTSQGLSDRRVNTIISVDHEEDLMADFNPILRNLFAGHNRNGDLYKSRNPRMIYHMLRTSDRDDFEVYYHNRVHYVAAVRKIDSKMLPIHFKQRYALQIYQLEGISVLISASHGYKNAVPGPEPGPEPGPDPGPK</sequence>
<feature type="transmembrane region" description="Helical" evidence="1">
    <location>
        <begin position="12"/>
        <end position="32"/>
    </location>
</feature>
<gene>
    <name evidence="2" type="ORF">AFUS01_LOCUS36543</name>
</gene>
<keyword evidence="3" id="KW-1185">Reference proteome</keyword>
<dbReference type="AlphaFoldDB" id="A0A8J2L581"/>